<evidence type="ECO:0008006" key="4">
    <source>
        <dbReference type="Google" id="ProtNLM"/>
    </source>
</evidence>
<dbReference type="Proteomes" id="UP000294155">
    <property type="component" value="Unassembled WGS sequence"/>
</dbReference>
<feature type="signal peptide" evidence="1">
    <location>
        <begin position="1"/>
        <end position="46"/>
    </location>
</feature>
<dbReference type="AlphaFoldDB" id="A0A4Q5L848"/>
<organism evidence="2 3">
    <name type="scientific">Hymenobacter persicinus</name>
    <dbReference type="NCBI Taxonomy" id="2025506"/>
    <lineage>
        <taxon>Bacteria</taxon>
        <taxon>Pseudomonadati</taxon>
        <taxon>Bacteroidota</taxon>
        <taxon>Cytophagia</taxon>
        <taxon>Cytophagales</taxon>
        <taxon>Hymenobacteraceae</taxon>
        <taxon>Hymenobacter</taxon>
    </lineage>
</organism>
<evidence type="ECO:0000313" key="3">
    <source>
        <dbReference type="Proteomes" id="UP000294155"/>
    </source>
</evidence>
<sequence>MSLLFSPVQGLFLNNVSRVYRSVLPWAWRSYCICQLLLGTFHPALAQQPTITPAVPQLQSYVPGSPTTAALERYVTMPVSEQSGTPSVSVPLFEVKSRQLKLPISLTYHAGGIRVTDDASWVGLGWSLQAGGMISRSLRGLPDEHETLGFLANRRTIPDAGTINDVLDFRLLQTVAENRLDCEPDLFSYNYPEGGGQFAFGVDGLPHPIPFDPVVIKASLLGFGSQLTITSPSGTVYQFADWESTTIRQRGPDVWHRSAWYLSRIISADATDTISFEYNRHRISYAPTQSQQQVLPIYYMLANGVPTNPNSEGVVTSTSYVETKAVKLFRIRFASGYVQFNADSTKRLDIPSDASLGSVELYAQATRQAPARLIRRFDLQQSYFQSTGGAAPRFNSRLRLDGITESAGSLRKPGHRFQYSAIPLPPRDSYAQDHWGFFNNRTNLDLIPRQIFQTIYQPRALGQADRTPDSAYVQAGLLQQIIYPTGGRTTLSFESNTTDERRKIPQPIKVYSAAALAPSNTPVTVSTTFKVEYSRDVRAAIDFSINCSGTGGWSHNTGGATLFDITDGKDRQIQIYKIAGCETNTVDEHTGIADSIMLLTGHTYQLMAESDNPDMETEMRVTWRDISAPDKYEHYKHLVGGVRIRRITTSPAAGGPTLTKRYSYVQPNHPDRSSGYTPGLPLRYSYRREIRYGVLEEPVIEFVTPGICSFYPNAGWEITAGSSPLGQASGQAVAYSAVSVDDGPRSGKTVSEYSVCQDSASTELPMVAPIDNSWRRGQLLSRSVYQSEDGSKFRLLERTTNTYSLDSRNRSVIQGFKVMAQVASRGSACNNIPEKREFSTGYYAYQNFSHPSYWLHLDSTVVYRYAAQDTTQAPLTTTTLYQYGNPNHAQPTTIRVCAGTADTLTTRYRYPLDFATSGAADTASRGIQALVARHVLAPVIEQQQWRQHDWPLGLTAGTVVHYDGLRPRRIWQLKTVDPILPTNFQPSAVQQGQFQQDARYQEAAVIDRYDARGNVLEQHRPGEAPVTYLWGYNACYVVAEIKNATYPEVLAVLGQPAVDALAGPNPGSAADIRAKINLLRTRLPAARVTTFTHAPLVGPTSRTAPDGRTLFYEYDAFGRLLRTRDEQNRVLSQQEYHYSRP</sequence>
<accession>A0A4Q5L848</accession>
<evidence type="ECO:0000256" key="1">
    <source>
        <dbReference type="SAM" id="SignalP"/>
    </source>
</evidence>
<protein>
    <recommendedName>
        <fullName evidence="4">RHS repeat protein</fullName>
    </recommendedName>
</protein>
<keyword evidence="3" id="KW-1185">Reference proteome</keyword>
<feature type="chain" id="PRO_5020231828" description="RHS repeat protein" evidence="1">
    <location>
        <begin position="47"/>
        <end position="1141"/>
    </location>
</feature>
<evidence type="ECO:0000313" key="2">
    <source>
        <dbReference type="EMBL" id="RYU77812.1"/>
    </source>
</evidence>
<reference evidence="2 3" key="1">
    <citation type="submission" date="2019-02" db="EMBL/GenBank/DDBJ databases">
        <title>Bacterial novel species isolated from soil.</title>
        <authorList>
            <person name="Jung H.-Y."/>
        </authorList>
    </citation>
    <scope>NUCLEOTIDE SEQUENCE [LARGE SCALE GENOMIC DNA]</scope>
    <source>
        <strain evidence="2 3">1-3-3-3</strain>
    </source>
</reference>
<dbReference type="OrthoDB" id="9814627at2"/>
<gene>
    <name evidence="2" type="ORF">EWM57_16585</name>
</gene>
<keyword evidence="1" id="KW-0732">Signal</keyword>
<proteinExistence type="predicted"/>
<dbReference type="InterPro" id="IPR006530">
    <property type="entry name" value="YD"/>
</dbReference>
<comment type="caution">
    <text evidence="2">The sequence shown here is derived from an EMBL/GenBank/DDBJ whole genome shotgun (WGS) entry which is preliminary data.</text>
</comment>
<dbReference type="NCBIfam" id="TIGR01643">
    <property type="entry name" value="YD_repeat_2x"/>
    <property type="match status" value="1"/>
</dbReference>
<dbReference type="EMBL" id="SEWE01000042">
    <property type="protein sequence ID" value="RYU77812.1"/>
    <property type="molecule type" value="Genomic_DNA"/>
</dbReference>
<dbReference type="RefSeq" id="WP_129922279.1">
    <property type="nucleotide sequence ID" value="NZ_SEWE01000042.1"/>
</dbReference>
<name>A0A4Q5L848_9BACT</name>